<protein>
    <recommendedName>
        <fullName evidence="2">RNase H type-1 domain-containing protein</fullName>
    </recommendedName>
</protein>
<proteinExistence type="predicted"/>
<feature type="compositionally biased region" description="Basic and acidic residues" evidence="1">
    <location>
        <begin position="384"/>
        <end position="399"/>
    </location>
</feature>
<feature type="compositionally biased region" description="Polar residues" evidence="1">
    <location>
        <begin position="400"/>
        <end position="415"/>
    </location>
</feature>
<dbReference type="PANTHER" id="PTHR31722">
    <property type="entry name" value="OS06G0675200 PROTEIN"/>
    <property type="match status" value="1"/>
</dbReference>
<evidence type="ECO:0000256" key="1">
    <source>
        <dbReference type="SAM" id="MobiDB-lite"/>
    </source>
</evidence>
<gene>
    <name evidence="3" type="ORF">DH2020_017022</name>
</gene>
<feature type="region of interest" description="Disordered" evidence="1">
    <location>
        <begin position="534"/>
        <end position="558"/>
    </location>
</feature>
<reference evidence="3 4" key="1">
    <citation type="journal article" date="2021" name="Comput. Struct. Biotechnol. J.">
        <title>De novo genome assembly of the potent medicinal plant Rehmannia glutinosa using nanopore technology.</title>
        <authorList>
            <person name="Ma L."/>
            <person name="Dong C."/>
            <person name="Song C."/>
            <person name="Wang X."/>
            <person name="Zheng X."/>
            <person name="Niu Y."/>
            <person name="Chen S."/>
            <person name="Feng W."/>
        </authorList>
    </citation>
    <scope>NUCLEOTIDE SEQUENCE [LARGE SCALE GENOMIC DNA]</scope>
    <source>
        <strain evidence="3">DH-2019</strain>
    </source>
</reference>
<dbReference type="InterPro" id="IPR036397">
    <property type="entry name" value="RNaseH_sf"/>
</dbReference>
<feature type="domain" description="RNase H type-1" evidence="2">
    <location>
        <begin position="7"/>
        <end position="117"/>
    </location>
</feature>
<dbReference type="Pfam" id="PF13456">
    <property type="entry name" value="RVT_3"/>
    <property type="match status" value="1"/>
</dbReference>
<feature type="compositionally biased region" description="Polar residues" evidence="1">
    <location>
        <begin position="321"/>
        <end position="333"/>
    </location>
</feature>
<feature type="compositionally biased region" description="Basic and acidic residues" evidence="1">
    <location>
        <begin position="266"/>
        <end position="277"/>
    </location>
</feature>
<feature type="region of interest" description="Disordered" evidence="1">
    <location>
        <begin position="184"/>
        <end position="215"/>
    </location>
</feature>
<keyword evidence="4" id="KW-1185">Reference proteome</keyword>
<name>A0ABR0WPW8_REHGL</name>
<dbReference type="CDD" id="cd06222">
    <property type="entry name" value="RNase_H_like"/>
    <property type="match status" value="1"/>
</dbReference>
<feature type="region of interest" description="Disordered" evidence="1">
    <location>
        <begin position="376"/>
        <end position="452"/>
    </location>
</feature>
<dbReference type="EMBL" id="JABTTQ020000009">
    <property type="protein sequence ID" value="KAK6149497.1"/>
    <property type="molecule type" value="Genomic_DNA"/>
</dbReference>
<comment type="caution">
    <text evidence="3">The sequence shown here is derived from an EMBL/GenBank/DDBJ whole genome shotgun (WGS) entry which is preliminary data.</text>
</comment>
<evidence type="ECO:0000313" key="3">
    <source>
        <dbReference type="EMBL" id="KAK6149497.1"/>
    </source>
</evidence>
<dbReference type="InterPro" id="IPR002156">
    <property type="entry name" value="RNaseH_domain"/>
</dbReference>
<evidence type="ECO:0000259" key="2">
    <source>
        <dbReference type="Pfam" id="PF13456"/>
    </source>
</evidence>
<dbReference type="InterPro" id="IPR044730">
    <property type="entry name" value="RNase_H-like_dom_plant"/>
</dbReference>
<feature type="region of interest" description="Disordered" evidence="1">
    <location>
        <begin position="312"/>
        <end position="334"/>
    </location>
</feature>
<dbReference type="Proteomes" id="UP001318860">
    <property type="component" value="Unassembled WGS sequence"/>
</dbReference>
<accession>A0ABR0WPW8</accession>
<dbReference type="Gene3D" id="3.30.420.10">
    <property type="entry name" value="Ribonuclease H-like superfamily/Ribonuclease H"/>
    <property type="match status" value="1"/>
</dbReference>
<feature type="compositionally biased region" description="Basic and acidic residues" evidence="1">
    <location>
        <begin position="203"/>
        <end position="215"/>
    </location>
</feature>
<evidence type="ECO:0000313" key="4">
    <source>
        <dbReference type="Proteomes" id="UP001318860"/>
    </source>
</evidence>
<dbReference type="PANTHER" id="PTHR31722:SF0">
    <property type="entry name" value="OS06G0675200 PROTEIN"/>
    <property type="match status" value="1"/>
</dbReference>
<sequence>MAEFRDGSVGYGFVLRDSEGDMLLAGTKRLHVDGSITYLEGLAMLFAIQQSMVAGFPEFHIESDAKCLIDGILDKATMEIGSDVVIEDVRAFAQAANITSFSFIHRSANKLAHEIAHFELQNNSVVFWIEELPDRLERMASACVNNIGMSPENFLDCPPAKFSSYGWLSPRISFSREFPDEEASKGSVNKLSPKNHAMLGNADAEKPEESDPEMSNKDFVDFEFRLEDPVTMLPADELFADGKLVPLQLSTTRHSMTLAPASSDVRSPDTPKFRRRNEISSADPYLFSPKAPRCSSRWKELLGLKKLYQNSNAKQEDHKTASSLSSHSQNKNAARSLKHFLHRSSKSSLNASIDSSLSLPLLKDSDNESVSISARLSLSSSSSGHEHDDLPRLSLDSDKPSTTTRNTHQTSSNLSRVRVVKHRTALSSENPTARTRAGRSPMRRAPESAVSVRGISVDSPRMNSSGKIIFHSLERSSSSPSALNGGPRYKHRGMERSYSANVRVTPVLNVPVCSLRGSSKSGVFGFPLFSSQQKKENGASFGGNRSQHSHGKNRTDRT</sequence>
<feature type="region of interest" description="Disordered" evidence="1">
    <location>
        <begin position="258"/>
        <end position="277"/>
    </location>
</feature>
<organism evidence="3 4">
    <name type="scientific">Rehmannia glutinosa</name>
    <name type="common">Chinese foxglove</name>
    <dbReference type="NCBI Taxonomy" id="99300"/>
    <lineage>
        <taxon>Eukaryota</taxon>
        <taxon>Viridiplantae</taxon>
        <taxon>Streptophyta</taxon>
        <taxon>Embryophyta</taxon>
        <taxon>Tracheophyta</taxon>
        <taxon>Spermatophyta</taxon>
        <taxon>Magnoliopsida</taxon>
        <taxon>eudicotyledons</taxon>
        <taxon>Gunneridae</taxon>
        <taxon>Pentapetalae</taxon>
        <taxon>asterids</taxon>
        <taxon>lamiids</taxon>
        <taxon>Lamiales</taxon>
        <taxon>Orobanchaceae</taxon>
        <taxon>Rehmannieae</taxon>
        <taxon>Rehmannia</taxon>
    </lineage>
</organism>